<organism evidence="1 2">
    <name type="scientific">Megasphaera massiliensis</name>
    <dbReference type="NCBI Taxonomy" id="1232428"/>
    <lineage>
        <taxon>Bacteria</taxon>
        <taxon>Bacillati</taxon>
        <taxon>Bacillota</taxon>
        <taxon>Negativicutes</taxon>
        <taxon>Veillonellales</taxon>
        <taxon>Veillonellaceae</taxon>
        <taxon>Megasphaera</taxon>
    </lineage>
</organism>
<evidence type="ECO:0000313" key="2">
    <source>
        <dbReference type="Proteomes" id="UP001206692"/>
    </source>
</evidence>
<feature type="non-terminal residue" evidence="1">
    <location>
        <position position="1"/>
    </location>
</feature>
<name>A0ABT1SV21_9FIRM</name>
<proteinExistence type="predicted"/>
<keyword evidence="2" id="KW-1185">Reference proteome</keyword>
<dbReference type="Proteomes" id="UP001206692">
    <property type="component" value="Unassembled WGS sequence"/>
</dbReference>
<sequence>YANQAIYVSEAEVIHFTGTYDFRVLDWSKWRVIKTSLAQFLAVGTLEVKDYTHDEFSDL</sequence>
<dbReference type="EMBL" id="JANGEW010000121">
    <property type="protein sequence ID" value="MCQ5343708.1"/>
    <property type="molecule type" value="Genomic_DNA"/>
</dbReference>
<dbReference type="RefSeq" id="WP_256186296.1">
    <property type="nucleotide sequence ID" value="NZ_JANGEW010000121.1"/>
</dbReference>
<comment type="caution">
    <text evidence="1">The sequence shown here is derived from an EMBL/GenBank/DDBJ whole genome shotgun (WGS) entry which is preliminary data.</text>
</comment>
<accession>A0ABT1SV21</accession>
<evidence type="ECO:0000313" key="1">
    <source>
        <dbReference type="EMBL" id="MCQ5343708.1"/>
    </source>
</evidence>
<protein>
    <submittedName>
        <fullName evidence="1">Uncharacterized protein</fullName>
    </submittedName>
</protein>
<reference evidence="1 2" key="1">
    <citation type="submission" date="2022-06" db="EMBL/GenBank/DDBJ databases">
        <title>Isolation of gut microbiota from human fecal samples.</title>
        <authorList>
            <person name="Pamer E.G."/>
            <person name="Barat B."/>
            <person name="Waligurski E."/>
            <person name="Medina S."/>
            <person name="Paddock L."/>
            <person name="Mostad J."/>
        </authorList>
    </citation>
    <scope>NUCLEOTIDE SEQUENCE [LARGE SCALE GENOMIC DNA]</scope>
    <source>
        <strain evidence="1 2">DFI.1.1</strain>
    </source>
</reference>
<gene>
    <name evidence="1" type="ORF">NE675_11860</name>
</gene>